<dbReference type="InterPro" id="IPR014710">
    <property type="entry name" value="RmlC-like_jellyroll"/>
</dbReference>
<dbReference type="Pfam" id="PF07883">
    <property type="entry name" value="Cupin_2"/>
    <property type="match status" value="1"/>
</dbReference>
<reference evidence="2 3" key="1">
    <citation type="journal article" date="2021" name="Int. J. Syst. Evol. Microbiol.">
        <title>Steroidobacter gossypii sp. nov., isolated from soil of cotton cropping field.</title>
        <authorList>
            <person name="Huang R."/>
            <person name="Yang S."/>
            <person name="Zhen C."/>
            <person name="Liu W."/>
        </authorList>
    </citation>
    <scope>NUCLEOTIDE SEQUENCE [LARGE SCALE GENOMIC DNA]</scope>
    <source>
        <strain evidence="2 3">S1-65</strain>
    </source>
</reference>
<sequence length="176" mass="19728">MAIARHPRPPELVGVPLEQIMERYVARFADRVPDWNAFSDANIEGYRRAQHRFVGAGASGKHDDSKVVPAGNFTLSIMLVPPGQGNAPHTHEVEEVFFVLQGRCVVFIEDEDGRRVSKELQPWEMISCPPGVIHGYVNETDEPVYLQVVLGRGRPETAGFVDQALFENRDAHLTRK</sequence>
<feature type="domain" description="Cupin type-2" evidence="1">
    <location>
        <begin position="77"/>
        <end position="146"/>
    </location>
</feature>
<gene>
    <name evidence="2" type="ORF">JM946_06535</name>
</gene>
<dbReference type="SUPFAM" id="SSF51182">
    <property type="entry name" value="RmlC-like cupins"/>
    <property type="match status" value="1"/>
</dbReference>
<evidence type="ECO:0000259" key="1">
    <source>
        <dbReference type="Pfam" id="PF07883"/>
    </source>
</evidence>
<evidence type="ECO:0000313" key="2">
    <source>
        <dbReference type="EMBL" id="MBM0104394.1"/>
    </source>
</evidence>
<dbReference type="Gene3D" id="2.60.120.10">
    <property type="entry name" value="Jelly Rolls"/>
    <property type="match status" value="1"/>
</dbReference>
<dbReference type="CDD" id="cd02225">
    <property type="entry name" value="cupin_PA3510-like"/>
    <property type="match status" value="1"/>
</dbReference>
<comment type="caution">
    <text evidence="2">The sequence shown here is derived from an EMBL/GenBank/DDBJ whole genome shotgun (WGS) entry which is preliminary data.</text>
</comment>
<dbReference type="RefSeq" id="WP_203166344.1">
    <property type="nucleotide sequence ID" value="NZ_JAEVLS010000001.1"/>
</dbReference>
<name>A0ABS1WTT8_9GAMM</name>
<dbReference type="InterPro" id="IPR052538">
    <property type="entry name" value="Flavonoid_dioxygenase-like"/>
</dbReference>
<proteinExistence type="predicted"/>
<organism evidence="2 3">
    <name type="scientific">Steroidobacter gossypii</name>
    <dbReference type="NCBI Taxonomy" id="2805490"/>
    <lineage>
        <taxon>Bacteria</taxon>
        <taxon>Pseudomonadati</taxon>
        <taxon>Pseudomonadota</taxon>
        <taxon>Gammaproteobacteria</taxon>
        <taxon>Steroidobacterales</taxon>
        <taxon>Steroidobacteraceae</taxon>
        <taxon>Steroidobacter</taxon>
    </lineage>
</organism>
<keyword evidence="3" id="KW-1185">Reference proteome</keyword>
<dbReference type="PANTHER" id="PTHR43346:SF1">
    <property type="entry name" value="QUERCETIN 2,3-DIOXYGENASE-RELATED"/>
    <property type="match status" value="1"/>
</dbReference>
<dbReference type="Proteomes" id="UP000661077">
    <property type="component" value="Unassembled WGS sequence"/>
</dbReference>
<dbReference type="PANTHER" id="PTHR43346">
    <property type="entry name" value="LIGAND BINDING DOMAIN PROTEIN, PUTATIVE (AFU_ORTHOLOGUE AFUA_6G14370)-RELATED"/>
    <property type="match status" value="1"/>
</dbReference>
<dbReference type="InterPro" id="IPR013096">
    <property type="entry name" value="Cupin_2"/>
</dbReference>
<accession>A0ABS1WTT8</accession>
<dbReference type="EMBL" id="JAEVLS010000001">
    <property type="protein sequence ID" value="MBM0104394.1"/>
    <property type="molecule type" value="Genomic_DNA"/>
</dbReference>
<evidence type="ECO:0000313" key="3">
    <source>
        <dbReference type="Proteomes" id="UP000661077"/>
    </source>
</evidence>
<dbReference type="InterPro" id="IPR011051">
    <property type="entry name" value="RmlC_Cupin_sf"/>
</dbReference>
<protein>
    <submittedName>
        <fullName evidence="2">Cupin domain-containing protein</fullName>
    </submittedName>
</protein>